<keyword evidence="1" id="KW-0472">Membrane</keyword>
<protein>
    <recommendedName>
        <fullName evidence="4">VIR protein</fullName>
    </recommendedName>
</protein>
<name>A0A0J9SK41_PLAV1</name>
<dbReference type="AlphaFoldDB" id="A0A0J9SK41"/>
<feature type="transmembrane region" description="Helical" evidence="1">
    <location>
        <begin position="266"/>
        <end position="285"/>
    </location>
</feature>
<dbReference type="Proteomes" id="UP000053327">
    <property type="component" value="Unassembled WGS sequence"/>
</dbReference>
<sequence>MILITYWKPYEQECNLSKFIKNLDDAKDLEPIGFVHEFQSIESTQKDNVLEFFSILQKNYSSINACNVNIRNQCCSYLNYWLYQKKAAKSIGKLYINDEAWELVDKLWNRLKGNNPFSCKRKRHEINMVYKKTCIDFMVYCVNKDELKQKCQHNDDGLKEMYCKNFNEFTNNYYTYITKNVTCLRDTNKDIHYNWRFSDSCTLHNMAKTFPKYDKKNQTIVDDTSRKSINKCEVPDDSKTINCYMLDGVPVTLEELPTIDVIPLKYGIYAGTSFLGFFSLGLYLYKVNKLLY</sequence>
<dbReference type="EMBL" id="KQ234924">
    <property type="protein sequence ID" value="KMZ83334.1"/>
    <property type="molecule type" value="Genomic_DNA"/>
</dbReference>
<keyword evidence="1" id="KW-0812">Transmembrane</keyword>
<evidence type="ECO:0000313" key="2">
    <source>
        <dbReference type="EMBL" id="KMZ83334.1"/>
    </source>
</evidence>
<proteinExistence type="predicted"/>
<evidence type="ECO:0008006" key="4">
    <source>
        <dbReference type="Google" id="ProtNLM"/>
    </source>
</evidence>
<organism evidence="2 3">
    <name type="scientific">Plasmodium vivax (strain Brazil I)</name>
    <dbReference type="NCBI Taxonomy" id="1033975"/>
    <lineage>
        <taxon>Eukaryota</taxon>
        <taxon>Sar</taxon>
        <taxon>Alveolata</taxon>
        <taxon>Apicomplexa</taxon>
        <taxon>Aconoidasida</taxon>
        <taxon>Haemosporida</taxon>
        <taxon>Plasmodiidae</taxon>
        <taxon>Plasmodium</taxon>
        <taxon>Plasmodium (Plasmodium)</taxon>
    </lineage>
</organism>
<reference evidence="2 3" key="1">
    <citation type="submission" date="2011-08" db="EMBL/GenBank/DDBJ databases">
        <title>The Genome Sequence of Plasmodium vivax Brazil I.</title>
        <authorList>
            <consortium name="The Broad Institute Genome Sequencing Platform"/>
            <consortium name="The Broad Institute Genome Sequencing Center for Infectious Disease"/>
            <person name="Neafsey D."/>
            <person name="Carlton J."/>
            <person name="Barnwell J."/>
            <person name="Collins W."/>
            <person name="Escalante A."/>
            <person name="Mullikin J."/>
            <person name="Saul A."/>
            <person name="Guigo R."/>
            <person name="Camara F."/>
            <person name="Young S.K."/>
            <person name="Zeng Q."/>
            <person name="Gargeya S."/>
            <person name="Fitzgerald M."/>
            <person name="Haas B."/>
            <person name="Abouelleil A."/>
            <person name="Alvarado L."/>
            <person name="Arachchi H.M."/>
            <person name="Berlin A."/>
            <person name="Brown A."/>
            <person name="Chapman S.B."/>
            <person name="Chen Z."/>
            <person name="Dunbar C."/>
            <person name="Freedman E."/>
            <person name="Gearin G."/>
            <person name="Gellesch M."/>
            <person name="Goldberg J."/>
            <person name="Griggs A."/>
            <person name="Gujja S."/>
            <person name="Heiman D."/>
            <person name="Howarth C."/>
            <person name="Larson L."/>
            <person name="Lui A."/>
            <person name="MacDonald P.J.P."/>
            <person name="Montmayeur A."/>
            <person name="Murphy C."/>
            <person name="Neiman D."/>
            <person name="Pearson M."/>
            <person name="Priest M."/>
            <person name="Roberts A."/>
            <person name="Saif S."/>
            <person name="Shea T."/>
            <person name="Shenoy N."/>
            <person name="Sisk P."/>
            <person name="Stolte C."/>
            <person name="Sykes S."/>
            <person name="Wortman J."/>
            <person name="Nusbaum C."/>
            <person name="Birren B."/>
        </authorList>
    </citation>
    <scope>NUCLEOTIDE SEQUENCE [LARGE SCALE GENOMIC DNA]</scope>
    <source>
        <strain evidence="2 3">Brazil I</strain>
    </source>
</reference>
<accession>A0A0J9SK41</accession>
<keyword evidence="1" id="KW-1133">Transmembrane helix</keyword>
<evidence type="ECO:0000256" key="1">
    <source>
        <dbReference type="SAM" id="Phobius"/>
    </source>
</evidence>
<gene>
    <name evidence="2" type="ORF">PVBG_05730</name>
</gene>
<dbReference type="OrthoDB" id="10310635at2759"/>
<evidence type="ECO:0000313" key="3">
    <source>
        <dbReference type="Proteomes" id="UP000053327"/>
    </source>
</evidence>